<feature type="transmembrane region" description="Helical" evidence="1">
    <location>
        <begin position="130"/>
        <end position="159"/>
    </location>
</feature>
<dbReference type="Proteomes" id="UP001159364">
    <property type="component" value="Linkage Group LG07"/>
</dbReference>
<sequence>MSTTFQPASPPPLNLCTTLTESKRILNAHSRHFLALSVLFLLPLSFSLTVYPTLQNLIAHSSRHNPRILLSHSAAFHETHVTSKLILLALLFTLFTLALSLLAVGSIAYSVLHGFYGRPVKVASAIKSAFLCFFPLLITVLFVKLVVVGILLASGLVFFSTIKGFDFMGYPIQLSSPVFVGVSAIMLFVLVVGLVYLQLNWGLVGVIVVVEGSWGIEPLKRSSYLVKGMKRVSLVLLLFFGFFAGVLLWAASENLEAAGIGTNYERLSWGLVPQIVVASTLLTLLFLYNIASYTILYMYCKAVHGELALEIAEEFAREYVSLPFDDGKVPHVVSVAYT</sequence>
<evidence type="ECO:0000313" key="2">
    <source>
        <dbReference type="EMBL" id="KAJ8760978.1"/>
    </source>
</evidence>
<evidence type="ECO:0008006" key="4">
    <source>
        <dbReference type="Google" id="ProtNLM"/>
    </source>
</evidence>
<feature type="transmembrane region" description="Helical" evidence="1">
    <location>
        <begin position="271"/>
        <end position="291"/>
    </location>
</feature>
<feature type="transmembrane region" description="Helical" evidence="1">
    <location>
        <begin position="231"/>
        <end position="251"/>
    </location>
</feature>
<feature type="transmembrane region" description="Helical" evidence="1">
    <location>
        <begin position="33"/>
        <end position="54"/>
    </location>
</feature>
<name>A0AAV8T347_9ROSI</name>
<comment type="caution">
    <text evidence="2">The sequence shown here is derived from an EMBL/GenBank/DDBJ whole genome shotgun (WGS) entry which is preliminary data.</text>
</comment>
<dbReference type="EMBL" id="JAIWQS010000007">
    <property type="protein sequence ID" value="KAJ8760978.1"/>
    <property type="molecule type" value="Genomic_DNA"/>
</dbReference>
<reference evidence="2 3" key="1">
    <citation type="submission" date="2021-09" db="EMBL/GenBank/DDBJ databases">
        <title>Genomic insights and catalytic innovation underlie evolution of tropane alkaloids biosynthesis.</title>
        <authorList>
            <person name="Wang Y.-J."/>
            <person name="Tian T."/>
            <person name="Huang J.-P."/>
            <person name="Huang S.-X."/>
        </authorList>
    </citation>
    <scope>NUCLEOTIDE SEQUENCE [LARGE SCALE GENOMIC DNA]</scope>
    <source>
        <strain evidence="2">KIB-2018</strain>
        <tissue evidence="2">Leaf</tissue>
    </source>
</reference>
<organism evidence="2 3">
    <name type="scientific">Erythroxylum novogranatense</name>
    <dbReference type="NCBI Taxonomy" id="1862640"/>
    <lineage>
        <taxon>Eukaryota</taxon>
        <taxon>Viridiplantae</taxon>
        <taxon>Streptophyta</taxon>
        <taxon>Embryophyta</taxon>
        <taxon>Tracheophyta</taxon>
        <taxon>Spermatophyta</taxon>
        <taxon>Magnoliopsida</taxon>
        <taxon>eudicotyledons</taxon>
        <taxon>Gunneridae</taxon>
        <taxon>Pentapetalae</taxon>
        <taxon>rosids</taxon>
        <taxon>fabids</taxon>
        <taxon>Malpighiales</taxon>
        <taxon>Erythroxylaceae</taxon>
        <taxon>Erythroxylum</taxon>
    </lineage>
</organism>
<keyword evidence="1" id="KW-0812">Transmembrane</keyword>
<keyword evidence="1" id="KW-0472">Membrane</keyword>
<dbReference type="PANTHER" id="PTHR33133:SF7">
    <property type="entry name" value="F26K24.10 PROTEIN-RELATED"/>
    <property type="match status" value="1"/>
</dbReference>
<accession>A0AAV8T347</accession>
<evidence type="ECO:0000313" key="3">
    <source>
        <dbReference type="Proteomes" id="UP001159364"/>
    </source>
</evidence>
<keyword evidence="3" id="KW-1185">Reference proteome</keyword>
<keyword evidence="1" id="KW-1133">Transmembrane helix</keyword>
<dbReference type="PANTHER" id="PTHR33133">
    <property type="entry name" value="OS08G0107100 PROTEIN-RELATED"/>
    <property type="match status" value="1"/>
</dbReference>
<proteinExistence type="predicted"/>
<gene>
    <name evidence="2" type="ORF">K2173_022016</name>
</gene>
<dbReference type="AlphaFoldDB" id="A0AAV8T347"/>
<evidence type="ECO:0000256" key="1">
    <source>
        <dbReference type="SAM" id="Phobius"/>
    </source>
</evidence>
<protein>
    <recommendedName>
        <fullName evidence="4">Transmembrane protein</fullName>
    </recommendedName>
</protein>
<feature type="transmembrane region" description="Helical" evidence="1">
    <location>
        <begin position="85"/>
        <end position="109"/>
    </location>
</feature>
<feature type="transmembrane region" description="Helical" evidence="1">
    <location>
        <begin position="179"/>
        <end position="210"/>
    </location>
</feature>